<comment type="caution">
    <text evidence="2">The sequence shown here is derived from an EMBL/GenBank/DDBJ whole genome shotgun (WGS) entry which is preliminary data.</text>
</comment>
<dbReference type="InterPro" id="IPR036457">
    <property type="entry name" value="PPM-type-like_dom_sf"/>
</dbReference>
<protein>
    <submittedName>
        <fullName evidence="2">Protein phosphatase 2C domain-containing protein</fullName>
    </submittedName>
</protein>
<evidence type="ECO:0000313" key="3">
    <source>
        <dbReference type="Proteomes" id="UP001201273"/>
    </source>
</evidence>
<dbReference type="RefSeq" id="WP_233052171.1">
    <property type="nucleotide sequence ID" value="NZ_JAIMJA010000006.1"/>
</dbReference>
<dbReference type="EMBL" id="JAIMJA010000006">
    <property type="protein sequence ID" value="MCE2594637.1"/>
    <property type="molecule type" value="Genomic_DNA"/>
</dbReference>
<accession>A0ABS8W6K6</accession>
<reference evidence="2 3" key="1">
    <citation type="journal article" date="2022" name="Environ. Microbiol. Rep.">
        <title>Eco-phylogenetic analyses reveal divergent evolution of vitamin B12 metabolism in the marine bacterial family 'Psychromonadaceae'.</title>
        <authorList>
            <person name="Jin X."/>
            <person name="Yang Y."/>
            <person name="Cao H."/>
            <person name="Gao B."/>
            <person name="Zhao Z."/>
        </authorList>
    </citation>
    <scope>NUCLEOTIDE SEQUENCE [LARGE SCALE GENOMIC DNA]</scope>
    <source>
        <strain evidence="2 3">MKS20</strain>
    </source>
</reference>
<dbReference type="InterPro" id="IPR001932">
    <property type="entry name" value="PPM-type_phosphatase-like_dom"/>
</dbReference>
<dbReference type="Gene3D" id="3.60.40.10">
    <property type="entry name" value="PPM-type phosphatase domain"/>
    <property type="match status" value="1"/>
</dbReference>
<dbReference type="Pfam" id="PF13672">
    <property type="entry name" value="PP2C_2"/>
    <property type="match status" value="1"/>
</dbReference>
<name>A0ABS8W6K6_9GAMM</name>
<sequence length="259" mass="28357">MTQTTSKRAQTVHFVGAAVRGQGHLKTNQPCQDAWQVASEAGATVACVCDGAGSAKHSDQGAKKLSQMVCDNLLNYVLAQPSAVIAEPELVNQLCDTLAQCRKALANQGPLNDYHATLCGLVQHQQQNLVFHLGDGLIIGINPDDWQDFIVSEPENGDFAETTYFFTLDDWQSHLRVMCAPARYKIWFLMSDGCASFAAKTHPYAPDLKFLKPVHSYLASVDSELASQALMATLDDPRTHSITQDDKTLVWLYNSSLAV</sequence>
<gene>
    <name evidence="2" type="ORF">K6Y31_07395</name>
</gene>
<dbReference type="SUPFAM" id="SSF81606">
    <property type="entry name" value="PP2C-like"/>
    <property type="match status" value="1"/>
</dbReference>
<evidence type="ECO:0000259" key="1">
    <source>
        <dbReference type="Pfam" id="PF13672"/>
    </source>
</evidence>
<organism evidence="2 3">
    <name type="scientific">Motilimonas cestriensis</name>
    <dbReference type="NCBI Taxonomy" id="2742685"/>
    <lineage>
        <taxon>Bacteria</taxon>
        <taxon>Pseudomonadati</taxon>
        <taxon>Pseudomonadota</taxon>
        <taxon>Gammaproteobacteria</taxon>
        <taxon>Alteromonadales</taxon>
        <taxon>Alteromonadales genera incertae sedis</taxon>
        <taxon>Motilimonas</taxon>
    </lineage>
</organism>
<proteinExistence type="predicted"/>
<keyword evidence="3" id="KW-1185">Reference proteome</keyword>
<evidence type="ECO:0000313" key="2">
    <source>
        <dbReference type="EMBL" id="MCE2594637.1"/>
    </source>
</evidence>
<feature type="domain" description="PPM-type phosphatase" evidence="1">
    <location>
        <begin position="20"/>
        <end position="234"/>
    </location>
</feature>
<dbReference type="Proteomes" id="UP001201273">
    <property type="component" value="Unassembled WGS sequence"/>
</dbReference>